<dbReference type="InParanoid" id="K0IN68"/>
<accession>K0IN68</accession>
<dbReference type="HOGENOM" id="CLU_2392987_0_0_2"/>
<protein>
    <submittedName>
        <fullName evidence="1">Uncharacterized protein</fullName>
    </submittedName>
</protein>
<dbReference type="AlphaFoldDB" id="K0IN68"/>
<gene>
    <name evidence="1" type="ordered locus">Ngar_c19170</name>
</gene>
<evidence type="ECO:0000313" key="1">
    <source>
        <dbReference type="EMBL" id="AFU58849.1"/>
    </source>
</evidence>
<dbReference type="KEGG" id="nga:Ngar_c19170"/>
<evidence type="ECO:0000313" key="2">
    <source>
        <dbReference type="Proteomes" id="UP000008037"/>
    </source>
</evidence>
<dbReference type="BioCyc" id="CNIT1237085:G1324-1915-MONOMER"/>
<dbReference type="EMBL" id="CP002408">
    <property type="protein sequence ID" value="AFU58849.1"/>
    <property type="molecule type" value="Genomic_DNA"/>
</dbReference>
<dbReference type="Proteomes" id="UP000008037">
    <property type="component" value="Chromosome"/>
</dbReference>
<dbReference type="STRING" id="1237085.Ngar_c19170"/>
<sequence length="93" mass="10702">MADSLGERFMELGYSNRERVLKKTYHGMLFSRYFGQSVGRLYGKMSDDLRSVVMCHVEKNAQFADRLGMGVGYVYATLEPTLQHEVMQKAKEL</sequence>
<proteinExistence type="predicted"/>
<organism evidence="1 2">
    <name type="scientific">Nitrososphaera gargensis (strain Ga9.2)</name>
    <dbReference type="NCBI Taxonomy" id="1237085"/>
    <lineage>
        <taxon>Archaea</taxon>
        <taxon>Nitrososphaerota</taxon>
        <taxon>Nitrososphaeria</taxon>
        <taxon>Nitrososphaerales</taxon>
        <taxon>Nitrososphaeraceae</taxon>
        <taxon>Nitrososphaera</taxon>
    </lineage>
</organism>
<name>K0IN68_NITGG</name>
<keyword evidence="2" id="KW-1185">Reference proteome</keyword>
<reference evidence="1 2" key="1">
    <citation type="journal article" date="2012" name="Environ. Microbiol.">
        <title>The genome of the ammonia-oxidizing Candidatus Nitrososphaera gargensis: insights into metabolic versatility and environmental adaptations.</title>
        <authorList>
            <person name="Spang A."/>
            <person name="Poehlein A."/>
            <person name="Offre P."/>
            <person name="Zumbragel S."/>
            <person name="Haider S."/>
            <person name="Rychlik N."/>
            <person name="Nowka B."/>
            <person name="Schmeisser C."/>
            <person name="Lebedeva E.V."/>
            <person name="Rattei T."/>
            <person name="Bohm C."/>
            <person name="Schmid M."/>
            <person name="Galushko A."/>
            <person name="Hatzenpichler R."/>
            <person name="Weinmaier T."/>
            <person name="Daniel R."/>
            <person name="Schleper C."/>
            <person name="Spieck E."/>
            <person name="Streit W."/>
            <person name="Wagner M."/>
        </authorList>
    </citation>
    <scope>NUCLEOTIDE SEQUENCE [LARGE SCALE GENOMIC DNA]</scope>
    <source>
        <strain evidence="2">Ga9.2</strain>
    </source>
</reference>